<protein>
    <recommendedName>
        <fullName evidence="1">Type III restriction/modification enzyme methylation subunit domain-containing protein</fullName>
    </recommendedName>
</protein>
<dbReference type="Proteomes" id="UP000230132">
    <property type="component" value="Unassembled WGS sequence"/>
</dbReference>
<feature type="domain" description="Type III restriction/modification enzyme methylation subunit" evidence="1">
    <location>
        <begin position="1"/>
        <end position="21"/>
    </location>
</feature>
<evidence type="ECO:0000259" key="1">
    <source>
        <dbReference type="Pfam" id="PF12564"/>
    </source>
</evidence>
<dbReference type="EMBL" id="PFAX01000013">
    <property type="protein sequence ID" value="PIR90608.1"/>
    <property type="molecule type" value="Genomic_DNA"/>
</dbReference>
<proteinExistence type="predicted"/>
<feature type="non-terminal residue" evidence="2">
    <location>
        <position position="1"/>
    </location>
</feature>
<dbReference type="AlphaFoldDB" id="A0A2H0UUW7"/>
<feature type="non-terminal residue" evidence="2">
    <location>
        <position position="101"/>
    </location>
</feature>
<dbReference type="InterPro" id="IPR022221">
    <property type="entry name" value="TypeIII_RM_meth"/>
</dbReference>
<comment type="caution">
    <text evidence="2">The sequence shown here is derived from an EMBL/GenBank/DDBJ whole genome shotgun (WGS) entry which is preliminary data.</text>
</comment>
<organism evidence="2 3">
    <name type="scientific">bacterium (Candidatus Gribaldobacteria) CG10_big_fil_rev_8_21_14_0_10_37_21</name>
    <dbReference type="NCBI Taxonomy" id="2014275"/>
    <lineage>
        <taxon>Bacteria</taxon>
        <taxon>Candidatus Gribaldobacteria</taxon>
    </lineage>
</organism>
<reference evidence="3" key="1">
    <citation type="submission" date="2017-09" db="EMBL/GenBank/DDBJ databases">
        <title>Depth-based differentiation of microbial function through sediment-hosted aquifers and enrichment of novel symbionts in the deep terrestrial subsurface.</title>
        <authorList>
            <person name="Probst A.J."/>
            <person name="Ladd B."/>
            <person name="Jarett J.K."/>
            <person name="Geller-Mcgrath D.E."/>
            <person name="Sieber C.M.K."/>
            <person name="Emerson J.B."/>
            <person name="Anantharaman K."/>
            <person name="Thomas B.C."/>
            <person name="Malmstrom R."/>
            <person name="Stieglmeier M."/>
            <person name="Klingl A."/>
            <person name="Woyke T."/>
            <person name="Ryan C.M."/>
            <person name="Banfield J.F."/>
        </authorList>
    </citation>
    <scope>NUCLEOTIDE SEQUENCE [LARGE SCALE GENOMIC DNA]</scope>
</reference>
<sequence length="101" mass="11869">YLSDKNFLANSYTKYKNKIGLNIDKKFLNEQGEVALVWPFKDCVLEGGATKDEEKRKERFFNTILAQNEIDQLFSPKVLTNFKRYEAGKTEFQDFKKLGFK</sequence>
<dbReference type="Pfam" id="PF12564">
    <property type="entry name" value="TypeIII_RM_meth"/>
    <property type="match status" value="1"/>
</dbReference>
<gene>
    <name evidence="2" type="ORF">COU05_01230</name>
</gene>
<evidence type="ECO:0000313" key="2">
    <source>
        <dbReference type="EMBL" id="PIR90608.1"/>
    </source>
</evidence>
<name>A0A2H0UUW7_9BACT</name>
<accession>A0A2H0UUW7</accession>
<evidence type="ECO:0000313" key="3">
    <source>
        <dbReference type="Proteomes" id="UP000230132"/>
    </source>
</evidence>